<evidence type="ECO:0000313" key="2">
    <source>
        <dbReference type="Proteomes" id="UP000198806"/>
    </source>
</evidence>
<evidence type="ECO:0000313" key="1">
    <source>
        <dbReference type="EMBL" id="SFN83155.1"/>
    </source>
</evidence>
<reference evidence="1 2" key="1">
    <citation type="submission" date="2016-10" db="EMBL/GenBank/DDBJ databases">
        <authorList>
            <person name="de Groot N.N."/>
        </authorList>
    </citation>
    <scope>NUCLEOTIDE SEQUENCE [LARGE SCALE GENOMIC DNA]</scope>
    <source>
        <strain evidence="1 2">DSM 1283</strain>
    </source>
</reference>
<dbReference type="STRING" id="1527.SAMN04489757_102196"/>
<dbReference type="EMBL" id="FOWD01000002">
    <property type="protein sequence ID" value="SFN83155.1"/>
    <property type="molecule type" value="Genomic_DNA"/>
</dbReference>
<gene>
    <name evidence="1" type="ORF">SAMN04489757_102196</name>
</gene>
<sequence length="535" mass="62793">MKQVFVQISKKIKVQNMILTLVITGLSFSFIGCNKKSGEPFDIPTSFQEQKSQFYDSDIQDNMIIMVGETKHYSLTFAKDGFSNDEIESIKVKIAGSLNQIYKKTKEFPKDNIDVYVFPDSKFQGFNSNENKVFCSASDIESGDYWYQLVQSYFGVSNPCISLGLTGYINDKEYDRDILKTYFSKEENIELLHLFGPRFMKDWNEKEDYEMAEMTAISLTKFTIQEKGIEKLTDIDETVKNAWLKEIGSPFTYRENDIKYNNFQYAQSENHVKIFTDDARYNIDKTEFFNTAKQIENLVVTQIKWKKELKEYIQIYAPEYYNSHDFDMTIPYILKKRNSSEEHNNANNNIITVLNVDDTVFHELGHIFFPSPLQFGNMKSDGIADYASLILCPYDRRREWYSNIILEDRNHDKYLPYGESVKLYYEGYCKKDNYSNSEINIEYLIDALAIATLKKEYFSELYPFSKSINDVYKIESDIEGNELTYIQSCSFISYLCKGYSFDTVLSYCTTSNTCEEVFQKGYEELKHEWLDYLER</sequence>
<dbReference type="PROSITE" id="PS51257">
    <property type="entry name" value="PROKAR_LIPOPROTEIN"/>
    <property type="match status" value="1"/>
</dbReference>
<dbReference type="OrthoDB" id="2014824at2"/>
<proteinExistence type="predicted"/>
<dbReference type="Proteomes" id="UP000198806">
    <property type="component" value="Unassembled WGS sequence"/>
</dbReference>
<organism evidence="1 2">
    <name type="scientific">Anaerocolumna aminovalerica</name>
    <dbReference type="NCBI Taxonomy" id="1527"/>
    <lineage>
        <taxon>Bacteria</taxon>
        <taxon>Bacillati</taxon>
        <taxon>Bacillota</taxon>
        <taxon>Clostridia</taxon>
        <taxon>Lachnospirales</taxon>
        <taxon>Lachnospiraceae</taxon>
        <taxon>Anaerocolumna</taxon>
    </lineage>
</organism>
<dbReference type="RefSeq" id="WP_139221466.1">
    <property type="nucleotide sequence ID" value="NZ_BAABFM010000017.1"/>
</dbReference>
<accession>A0A1I5C803</accession>
<name>A0A1I5C803_9FIRM</name>
<protein>
    <submittedName>
        <fullName evidence="1">Uncharacterized protein</fullName>
    </submittedName>
</protein>
<dbReference type="AlphaFoldDB" id="A0A1I5C803"/>
<keyword evidence="2" id="KW-1185">Reference proteome</keyword>